<dbReference type="KEGG" id="abut:Ami103574_06220"/>
<dbReference type="Proteomes" id="UP000466848">
    <property type="component" value="Chromosome"/>
</dbReference>
<feature type="domain" description="Phosphate acetyl/butaryl transferase" evidence="4">
    <location>
        <begin position="81"/>
        <end position="295"/>
    </location>
</feature>
<organism evidence="5 6">
    <name type="scientific">Aminipila butyrica</name>
    <dbReference type="NCBI Taxonomy" id="433296"/>
    <lineage>
        <taxon>Bacteria</taxon>
        <taxon>Bacillati</taxon>
        <taxon>Bacillota</taxon>
        <taxon>Clostridia</taxon>
        <taxon>Peptostreptococcales</taxon>
        <taxon>Anaerovoracaceae</taxon>
        <taxon>Aminipila</taxon>
    </lineage>
</organism>
<evidence type="ECO:0000313" key="6">
    <source>
        <dbReference type="Proteomes" id="UP000466848"/>
    </source>
</evidence>
<reference evidence="5 6" key="1">
    <citation type="submission" date="2020-02" db="EMBL/GenBank/DDBJ databases">
        <authorList>
            <person name="Kim Y.B."/>
            <person name="Roh S.W."/>
        </authorList>
    </citation>
    <scope>NUCLEOTIDE SEQUENCE [LARGE SCALE GENOMIC DNA]</scope>
    <source>
        <strain evidence="5 6">DSM 103574</strain>
    </source>
</reference>
<dbReference type="PIRSF" id="PIRSF000428">
    <property type="entry name" value="P_Ac_trans"/>
    <property type="match status" value="1"/>
</dbReference>
<dbReference type="RefSeq" id="WP_163065803.1">
    <property type="nucleotide sequence ID" value="NZ_CP048649.1"/>
</dbReference>
<evidence type="ECO:0000313" key="5">
    <source>
        <dbReference type="EMBL" id="QIB68940.1"/>
    </source>
</evidence>
<dbReference type="Pfam" id="PF01515">
    <property type="entry name" value="PTA_PTB"/>
    <property type="match status" value="1"/>
</dbReference>
<evidence type="ECO:0000256" key="3">
    <source>
        <dbReference type="ARBA" id="ARBA00023315"/>
    </source>
</evidence>
<evidence type="ECO:0000256" key="1">
    <source>
        <dbReference type="ARBA" id="ARBA00005656"/>
    </source>
</evidence>
<dbReference type="InterPro" id="IPR012147">
    <property type="entry name" value="P_Ac_Bu_trans"/>
</dbReference>
<dbReference type="PANTHER" id="PTHR43356">
    <property type="entry name" value="PHOSPHATE ACETYLTRANSFERASE"/>
    <property type="match status" value="1"/>
</dbReference>
<keyword evidence="2 5" id="KW-0808">Transferase</keyword>
<comment type="similarity">
    <text evidence="1">Belongs to the phosphate acetyltransferase and butyryltransferase family.</text>
</comment>
<dbReference type="NCBIfam" id="NF006045">
    <property type="entry name" value="PRK08190.1"/>
    <property type="match status" value="1"/>
</dbReference>
<dbReference type="InterPro" id="IPR050500">
    <property type="entry name" value="Phos_Acetyltrans/Butyryltrans"/>
</dbReference>
<evidence type="ECO:0000259" key="4">
    <source>
        <dbReference type="Pfam" id="PF01515"/>
    </source>
</evidence>
<dbReference type="Gene3D" id="3.40.718.10">
    <property type="entry name" value="Isopropylmalate Dehydrogenase"/>
    <property type="match status" value="1"/>
</dbReference>
<dbReference type="EMBL" id="CP048649">
    <property type="protein sequence ID" value="QIB68940.1"/>
    <property type="molecule type" value="Genomic_DNA"/>
</dbReference>
<keyword evidence="3" id="KW-0012">Acyltransferase</keyword>
<evidence type="ECO:0000256" key="2">
    <source>
        <dbReference type="ARBA" id="ARBA00022679"/>
    </source>
</evidence>
<protein>
    <submittedName>
        <fullName evidence="5">Bifunctional enoyl-CoA hydratase/phosphate acetyltransferase</fullName>
    </submittedName>
</protein>
<accession>A0A858BVK6</accession>
<name>A0A858BVK6_9FIRM</name>
<dbReference type="PANTHER" id="PTHR43356:SF2">
    <property type="entry name" value="PHOSPHATE ACETYLTRANSFERASE"/>
    <property type="match status" value="1"/>
</dbReference>
<gene>
    <name evidence="5" type="ORF">Ami103574_06220</name>
</gene>
<dbReference type="InterPro" id="IPR002505">
    <property type="entry name" value="PTA_PTB"/>
</dbReference>
<sequence length="299" mass="32592">MKDFNELIQLVQERPQKKKVAVAGAHDEHTLEGVYRAFEQGLVEPVLIGDRQEIIEIMEREGFSFPVSDIIDIRDEQESAKRAVELIREGQADFLMKGKLQTADLLKQVVHREHGLKDSEVMSHVGLFEVPGCSKLLVITDGGMLPHPDLQQKVRIVENAVKLLKNLGYDTVKVAALAAAEVVNPKLKESTDGAELKRMNQEGLLTDCLVEGPISYDLMISEEAARIKGYGSPITGDTDILLVPDMAAGNILAKALMYHAGARMAGVIVGAKVPIVLVSRGASSEEKFYSLALAAAVAR</sequence>
<dbReference type="SUPFAM" id="SSF53659">
    <property type="entry name" value="Isocitrate/Isopropylmalate dehydrogenase-like"/>
    <property type="match status" value="1"/>
</dbReference>
<dbReference type="GO" id="GO:0016746">
    <property type="term" value="F:acyltransferase activity"/>
    <property type="evidence" value="ECO:0007669"/>
    <property type="project" value="UniProtKB-KW"/>
</dbReference>
<dbReference type="AlphaFoldDB" id="A0A858BVK6"/>
<keyword evidence="6" id="KW-1185">Reference proteome</keyword>
<proteinExistence type="inferred from homology"/>